<feature type="region of interest" description="Disordered" evidence="1">
    <location>
        <begin position="1"/>
        <end position="44"/>
    </location>
</feature>
<comment type="caution">
    <text evidence="2">The sequence shown here is derived from an EMBL/GenBank/DDBJ whole genome shotgun (WGS) entry which is preliminary data.</text>
</comment>
<feature type="compositionally biased region" description="Polar residues" evidence="1">
    <location>
        <begin position="1"/>
        <end position="14"/>
    </location>
</feature>
<gene>
    <name evidence="2" type="ORF">Sradi_6447300</name>
</gene>
<evidence type="ECO:0000313" key="2">
    <source>
        <dbReference type="EMBL" id="KAL0301705.1"/>
    </source>
</evidence>
<protein>
    <submittedName>
        <fullName evidence="2">Uncharacterized protein</fullName>
    </submittedName>
</protein>
<name>A0AAW2K7I0_SESRA</name>
<reference evidence="2" key="1">
    <citation type="submission" date="2020-06" db="EMBL/GenBank/DDBJ databases">
        <authorList>
            <person name="Li T."/>
            <person name="Hu X."/>
            <person name="Zhang T."/>
            <person name="Song X."/>
            <person name="Zhang H."/>
            <person name="Dai N."/>
            <person name="Sheng W."/>
            <person name="Hou X."/>
            <person name="Wei L."/>
        </authorList>
    </citation>
    <scope>NUCLEOTIDE SEQUENCE</scope>
    <source>
        <strain evidence="2">G02</strain>
        <tissue evidence="2">Leaf</tissue>
    </source>
</reference>
<evidence type="ECO:0000256" key="1">
    <source>
        <dbReference type="SAM" id="MobiDB-lite"/>
    </source>
</evidence>
<sequence>MLQQLYLSGDNPTPSFYRGKPYADLSDDGSISQEGSTRPSFEKVTSSLFSHEEAVSRHLLK</sequence>
<dbReference type="AlphaFoldDB" id="A0AAW2K7I0"/>
<reference evidence="2" key="2">
    <citation type="journal article" date="2024" name="Plant">
        <title>Genomic evolution and insights into agronomic trait innovations of Sesamum species.</title>
        <authorList>
            <person name="Miao H."/>
            <person name="Wang L."/>
            <person name="Qu L."/>
            <person name="Liu H."/>
            <person name="Sun Y."/>
            <person name="Le M."/>
            <person name="Wang Q."/>
            <person name="Wei S."/>
            <person name="Zheng Y."/>
            <person name="Lin W."/>
            <person name="Duan Y."/>
            <person name="Cao H."/>
            <person name="Xiong S."/>
            <person name="Wang X."/>
            <person name="Wei L."/>
            <person name="Li C."/>
            <person name="Ma Q."/>
            <person name="Ju M."/>
            <person name="Zhao R."/>
            <person name="Li G."/>
            <person name="Mu C."/>
            <person name="Tian Q."/>
            <person name="Mei H."/>
            <person name="Zhang T."/>
            <person name="Gao T."/>
            <person name="Zhang H."/>
        </authorList>
    </citation>
    <scope>NUCLEOTIDE SEQUENCE</scope>
    <source>
        <strain evidence="2">G02</strain>
    </source>
</reference>
<proteinExistence type="predicted"/>
<accession>A0AAW2K7I0</accession>
<feature type="compositionally biased region" description="Polar residues" evidence="1">
    <location>
        <begin position="29"/>
        <end position="44"/>
    </location>
</feature>
<organism evidence="2">
    <name type="scientific">Sesamum radiatum</name>
    <name type="common">Black benniseed</name>
    <dbReference type="NCBI Taxonomy" id="300843"/>
    <lineage>
        <taxon>Eukaryota</taxon>
        <taxon>Viridiplantae</taxon>
        <taxon>Streptophyta</taxon>
        <taxon>Embryophyta</taxon>
        <taxon>Tracheophyta</taxon>
        <taxon>Spermatophyta</taxon>
        <taxon>Magnoliopsida</taxon>
        <taxon>eudicotyledons</taxon>
        <taxon>Gunneridae</taxon>
        <taxon>Pentapetalae</taxon>
        <taxon>asterids</taxon>
        <taxon>lamiids</taxon>
        <taxon>Lamiales</taxon>
        <taxon>Pedaliaceae</taxon>
        <taxon>Sesamum</taxon>
    </lineage>
</organism>
<dbReference type="EMBL" id="JACGWJ010000030">
    <property type="protein sequence ID" value="KAL0301705.1"/>
    <property type="molecule type" value="Genomic_DNA"/>
</dbReference>